<dbReference type="SUPFAM" id="SSF56300">
    <property type="entry name" value="Metallo-dependent phosphatases"/>
    <property type="match status" value="1"/>
</dbReference>
<evidence type="ECO:0000313" key="14">
    <source>
        <dbReference type="EMBL" id="CDO92087.1"/>
    </source>
</evidence>
<dbReference type="GO" id="GO:0000298">
    <property type="term" value="F:endopolyphosphatase activity"/>
    <property type="evidence" value="ECO:0007669"/>
    <property type="project" value="UniProtKB-EC"/>
</dbReference>
<dbReference type="PIRSF" id="PIRSF027093">
    <property type="entry name" value="EndopolyPtase_N1"/>
    <property type="match status" value="1"/>
</dbReference>
<keyword evidence="10 12" id="KW-0472">Membrane</keyword>
<evidence type="ECO:0000256" key="1">
    <source>
        <dbReference type="ARBA" id="ARBA00004576"/>
    </source>
</evidence>
<accession>A0A0A8L1S7</accession>
<dbReference type="AlphaFoldDB" id="A0A0A8L1S7"/>
<comment type="similarity">
    <text evidence="2">Belongs to the endopolyphosphatase PPN1 family.</text>
</comment>
<dbReference type="InterPro" id="IPR012358">
    <property type="entry name" value="EndopolyPtase_N1"/>
</dbReference>
<dbReference type="OrthoDB" id="348678at2759"/>
<dbReference type="Pfam" id="PF00149">
    <property type="entry name" value="Metallophos"/>
    <property type="match status" value="1"/>
</dbReference>
<keyword evidence="8" id="KW-0735">Signal-anchor</keyword>
<sequence>MDKWQYSTVSSEELPISSERLASLGLTPNRAVKVTDLRGNSHRGSIKGRFLQITDLHPDLYYKEGSSIETACHRGEPNDKGDRAARFGNAMMGCDGPPDLMYYTLDWIQENLANEIDFIIWTGDNVRHDNDRKIPRTEQQIFDMNRHVSDLFVKTFKDHDSEDPRQFKVKVIPSLGNNDVFPHNMFSPGPTLQTRELYNIWNQFIPPEQQNTFDRYTSFFVEVIPGKLAIISFNTLYMFKGNPLVDNCTNKKQPGYKMLLWIGYTLQELRNRGIKVWLSGHVPPIPKNFDSSCSDKLALWLHEYSDIIIGGFYGHMNLDHFVPIDGEQAWEDVANAIATSEFSEFSEQDFLADAIAARQIRAQGAKPVNKVNYMNNVRDSYYSEISKKIKKLSKSDPFFERFSMVHVSTSIIPTFNPGFRVWEYNITDLQTQEAAVHQNQPWDLFFQNLDDEIDQILNDSEVDEDEDDSRSLFEALDSLLKKNKKNKKGKKGKKSKDWWKTDKTFPKIKPDGLPPGPAYENQLFSPLRFVQYYADLKQINKDYLKLLKDGKSKEEAASIAFKYQVEYTSDAEPYPMENVLVKDYIKLASDLSENDKLWEVFLERAFCSSGYKD</sequence>
<dbReference type="GO" id="GO:0004309">
    <property type="term" value="F:exopolyphosphatase activity"/>
    <property type="evidence" value="ECO:0007669"/>
    <property type="project" value="TreeGrafter"/>
</dbReference>
<dbReference type="InterPro" id="IPR041805">
    <property type="entry name" value="ASMase/PPN1_MPP"/>
</dbReference>
<evidence type="ECO:0000256" key="4">
    <source>
        <dbReference type="ARBA" id="ARBA00014458"/>
    </source>
</evidence>
<comment type="function">
    <text evidence="12">Catalyzes the hydrolysis of inorganic polyphosphate (polyP) chains of many hundreds of phosphate residues into shorter lengths.</text>
</comment>
<evidence type="ECO:0000256" key="12">
    <source>
        <dbReference type="PIRNR" id="PIRNR027093"/>
    </source>
</evidence>
<keyword evidence="6" id="KW-0812">Transmembrane</keyword>
<keyword evidence="7 12" id="KW-0378">Hydrolase</keyword>
<organism evidence="14 15">
    <name type="scientific">Kluyveromyces dobzhanskii CBS 2104</name>
    <dbReference type="NCBI Taxonomy" id="1427455"/>
    <lineage>
        <taxon>Eukaryota</taxon>
        <taxon>Fungi</taxon>
        <taxon>Dikarya</taxon>
        <taxon>Ascomycota</taxon>
        <taxon>Saccharomycotina</taxon>
        <taxon>Saccharomycetes</taxon>
        <taxon>Saccharomycetales</taxon>
        <taxon>Saccharomycetaceae</taxon>
        <taxon>Kluyveromyces</taxon>
    </lineage>
</organism>
<evidence type="ECO:0000256" key="8">
    <source>
        <dbReference type="ARBA" id="ARBA00022968"/>
    </source>
</evidence>
<keyword evidence="15" id="KW-1185">Reference proteome</keyword>
<dbReference type="GO" id="GO:0006798">
    <property type="term" value="P:polyphosphate catabolic process"/>
    <property type="evidence" value="ECO:0007669"/>
    <property type="project" value="TreeGrafter"/>
</dbReference>
<evidence type="ECO:0000256" key="9">
    <source>
        <dbReference type="ARBA" id="ARBA00022989"/>
    </source>
</evidence>
<keyword evidence="5 12" id="KW-0926">Vacuole</keyword>
<dbReference type="Proteomes" id="UP000031516">
    <property type="component" value="Unassembled WGS sequence"/>
</dbReference>
<dbReference type="CDD" id="cd00842">
    <property type="entry name" value="MPP_ASMase"/>
    <property type="match status" value="1"/>
</dbReference>
<dbReference type="EC" id="3.6.1.10" evidence="3 12"/>
<evidence type="ECO:0000256" key="11">
    <source>
        <dbReference type="ARBA" id="ARBA00023180"/>
    </source>
</evidence>
<proteinExistence type="inferred from homology"/>
<comment type="caution">
    <text evidence="14">The sequence shown here is derived from an EMBL/GenBank/DDBJ whole genome shotgun (WGS) entry which is preliminary data.</text>
</comment>
<dbReference type="InterPro" id="IPR029052">
    <property type="entry name" value="Metallo-depent_PP-like"/>
</dbReference>
<feature type="domain" description="Calcineurin-like phosphoesterase" evidence="13">
    <location>
        <begin position="49"/>
        <end position="305"/>
    </location>
</feature>
<dbReference type="InterPro" id="IPR004843">
    <property type="entry name" value="Calcineurin-like_PHP"/>
</dbReference>
<dbReference type="PANTHER" id="PTHR10340">
    <property type="entry name" value="SPHINGOMYELIN PHOSPHODIESTERASE"/>
    <property type="match status" value="1"/>
</dbReference>
<comment type="subcellular location">
    <subcellularLocation>
        <location evidence="1">Vacuole membrane</location>
        <topology evidence="1">Single-pass type II membrane protein</topology>
    </subcellularLocation>
</comment>
<dbReference type="GO" id="GO:0008081">
    <property type="term" value="F:phosphoric diester hydrolase activity"/>
    <property type="evidence" value="ECO:0007669"/>
    <property type="project" value="TreeGrafter"/>
</dbReference>
<evidence type="ECO:0000313" key="15">
    <source>
        <dbReference type="Proteomes" id="UP000031516"/>
    </source>
</evidence>
<gene>
    <name evidence="14" type="ORF">KLDO_g414</name>
</gene>
<name>A0A0A8L1S7_9SACH</name>
<comment type="catalytic activity">
    <reaction evidence="12">
        <text>[phosphate](n+1) + n H2O = (n+1) phosphate + n H(+)</text>
        <dbReference type="Rhea" id="RHEA:22452"/>
        <dbReference type="Rhea" id="RHEA-COMP:14280"/>
        <dbReference type="ChEBI" id="CHEBI:15377"/>
        <dbReference type="ChEBI" id="CHEBI:15378"/>
        <dbReference type="ChEBI" id="CHEBI:16838"/>
        <dbReference type="ChEBI" id="CHEBI:43474"/>
        <dbReference type="EC" id="3.6.1.10"/>
    </reaction>
</comment>
<protein>
    <recommendedName>
        <fullName evidence="4 12">Endopolyphosphatase</fullName>
        <ecNumber evidence="3 12">3.6.1.10</ecNumber>
    </recommendedName>
</protein>
<keyword evidence="11" id="KW-0325">Glycoprotein</keyword>
<dbReference type="GO" id="GO:0005774">
    <property type="term" value="C:vacuolar membrane"/>
    <property type="evidence" value="ECO:0007669"/>
    <property type="project" value="UniProtKB-SubCell"/>
</dbReference>
<evidence type="ECO:0000259" key="13">
    <source>
        <dbReference type="Pfam" id="PF00149"/>
    </source>
</evidence>
<dbReference type="PANTHER" id="PTHR10340:SF55">
    <property type="entry name" value="ENDOPOLYPHOSPHATASE"/>
    <property type="match status" value="1"/>
</dbReference>
<evidence type="ECO:0000256" key="10">
    <source>
        <dbReference type="ARBA" id="ARBA00023136"/>
    </source>
</evidence>
<dbReference type="GO" id="GO:0000324">
    <property type="term" value="C:fungal-type vacuole"/>
    <property type="evidence" value="ECO:0007669"/>
    <property type="project" value="TreeGrafter"/>
</dbReference>
<keyword evidence="9" id="KW-1133">Transmembrane helix</keyword>
<evidence type="ECO:0000256" key="5">
    <source>
        <dbReference type="ARBA" id="ARBA00022554"/>
    </source>
</evidence>
<evidence type="ECO:0000256" key="7">
    <source>
        <dbReference type="ARBA" id="ARBA00022801"/>
    </source>
</evidence>
<reference evidence="14 15" key="1">
    <citation type="submission" date="2014-03" db="EMBL/GenBank/DDBJ databases">
        <title>The genome of Kluyveromyces dobzhanskii.</title>
        <authorList>
            <person name="Nystedt B."/>
            <person name="Astrom S."/>
        </authorList>
    </citation>
    <scope>NUCLEOTIDE SEQUENCE [LARGE SCALE GENOMIC DNA]</scope>
    <source>
        <strain evidence="14 15">CBS 2104</strain>
    </source>
</reference>
<dbReference type="EMBL" id="CCBQ010000011">
    <property type="protein sequence ID" value="CDO92087.1"/>
    <property type="molecule type" value="Genomic_DNA"/>
</dbReference>
<evidence type="ECO:0000256" key="3">
    <source>
        <dbReference type="ARBA" id="ARBA00012459"/>
    </source>
</evidence>
<evidence type="ECO:0000256" key="6">
    <source>
        <dbReference type="ARBA" id="ARBA00022692"/>
    </source>
</evidence>
<evidence type="ECO:0000256" key="2">
    <source>
        <dbReference type="ARBA" id="ARBA00010399"/>
    </source>
</evidence>